<evidence type="ECO:0000313" key="9">
    <source>
        <dbReference type="Proteomes" id="UP001157418"/>
    </source>
</evidence>
<dbReference type="CDD" id="cd00167">
    <property type="entry name" value="SANT"/>
    <property type="match status" value="1"/>
</dbReference>
<evidence type="ECO:0000256" key="5">
    <source>
        <dbReference type="SAM" id="MobiDB-lite"/>
    </source>
</evidence>
<dbReference type="FunFam" id="1.10.10.60:FF:000154">
    <property type="entry name" value="Transcription factor SRM1"/>
    <property type="match status" value="1"/>
</dbReference>
<protein>
    <recommendedName>
        <fullName evidence="7">Myb-like domain-containing protein</fullName>
    </recommendedName>
</protein>
<sequence>MKTTSLRRSTKQQLHRSNVKSHGINQITKTPPWLSTKHMGLFSCLQDMVGTHLVLLVAAVVVVGVAAVVYMNLTFYWSFSWMSTNWTPVENKLFENALAKFDNYTPDWWQRVAKMVPGKTATDVMRHYKELEDDVSSIEAGFYPKYGHNSSTSPFTLEWGNNNGVDGFLSPSTYGARGKRSSAAAVAVVAAGRPLEQERKKGVHWTEEEHKSHIEWIKFDIDIWETQSQVVSIGPKEVRKRRLEKYFSKFRGTRTPTQVAIHAQKYIIRQLSGGKDKRRASIHDITTVNLNENHITSLEYKSTASPEQCKVPWNQPNNENTTMAFNQTHGVIFMSPRYGGNSFGAFGGGDGYGGGGGGGDGGGLHESYGASQNMVFQMQPAMHYPHG</sequence>
<evidence type="ECO:0000256" key="4">
    <source>
        <dbReference type="ARBA" id="ARBA00023242"/>
    </source>
</evidence>
<dbReference type="PANTHER" id="PTHR44042">
    <property type="entry name" value="DUPLICATED HOMEODOMAIN-LIKE SUPERFAMILY PROTEIN-RELATED"/>
    <property type="match status" value="1"/>
</dbReference>
<feature type="domain" description="Myb-like" evidence="7">
    <location>
        <begin position="82"/>
        <end position="134"/>
    </location>
</feature>
<dbReference type="GO" id="GO:0009908">
    <property type="term" value="P:flower development"/>
    <property type="evidence" value="ECO:0007669"/>
    <property type="project" value="UniProtKB-ARBA"/>
</dbReference>
<dbReference type="Proteomes" id="UP001157418">
    <property type="component" value="Unassembled WGS sequence"/>
</dbReference>
<dbReference type="Gene3D" id="1.10.10.60">
    <property type="entry name" value="Homeodomain-like"/>
    <property type="match status" value="1"/>
</dbReference>
<dbReference type="SUPFAM" id="SSF46689">
    <property type="entry name" value="Homeodomain-like"/>
    <property type="match status" value="2"/>
</dbReference>
<reference evidence="8 9" key="1">
    <citation type="submission" date="2022-01" db="EMBL/GenBank/DDBJ databases">
        <authorList>
            <person name="Xiong W."/>
            <person name="Schranz E."/>
        </authorList>
    </citation>
    <scope>NUCLEOTIDE SEQUENCE [LARGE SCALE GENOMIC DNA]</scope>
</reference>
<keyword evidence="3" id="KW-0804">Transcription</keyword>
<keyword evidence="2" id="KW-0805">Transcription regulation</keyword>
<gene>
    <name evidence="8" type="ORF">LVIROSA_LOCUS5779</name>
</gene>
<dbReference type="EMBL" id="CAKMRJ010000113">
    <property type="protein sequence ID" value="CAH1418166.1"/>
    <property type="molecule type" value="Genomic_DNA"/>
</dbReference>
<evidence type="ECO:0000256" key="3">
    <source>
        <dbReference type="ARBA" id="ARBA00023163"/>
    </source>
</evidence>
<feature type="transmembrane region" description="Helical" evidence="6">
    <location>
        <begin position="53"/>
        <end position="79"/>
    </location>
</feature>
<name>A0AAU9LXX5_9ASTR</name>
<keyword evidence="9" id="KW-1185">Reference proteome</keyword>
<dbReference type="GO" id="GO:0005634">
    <property type="term" value="C:nucleus"/>
    <property type="evidence" value="ECO:0007669"/>
    <property type="project" value="UniProtKB-SubCell"/>
</dbReference>
<evidence type="ECO:0000256" key="6">
    <source>
        <dbReference type="SAM" id="Phobius"/>
    </source>
</evidence>
<keyword evidence="6" id="KW-1133">Transmembrane helix</keyword>
<keyword evidence="4" id="KW-0539">Nucleus</keyword>
<dbReference type="AlphaFoldDB" id="A0AAU9LXX5"/>
<dbReference type="InterPro" id="IPR009057">
    <property type="entry name" value="Homeodomain-like_sf"/>
</dbReference>
<proteinExistence type="predicted"/>
<evidence type="ECO:0000256" key="1">
    <source>
        <dbReference type="ARBA" id="ARBA00004123"/>
    </source>
</evidence>
<keyword evidence="6" id="KW-0812">Transmembrane</keyword>
<keyword evidence="6" id="KW-0472">Membrane</keyword>
<organism evidence="8 9">
    <name type="scientific">Lactuca virosa</name>
    <dbReference type="NCBI Taxonomy" id="75947"/>
    <lineage>
        <taxon>Eukaryota</taxon>
        <taxon>Viridiplantae</taxon>
        <taxon>Streptophyta</taxon>
        <taxon>Embryophyta</taxon>
        <taxon>Tracheophyta</taxon>
        <taxon>Spermatophyta</taxon>
        <taxon>Magnoliopsida</taxon>
        <taxon>eudicotyledons</taxon>
        <taxon>Gunneridae</taxon>
        <taxon>Pentapetalae</taxon>
        <taxon>asterids</taxon>
        <taxon>campanulids</taxon>
        <taxon>Asterales</taxon>
        <taxon>Asteraceae</taxon>
        <taxon>Cichorioideae</taxon>
        <taxon>Cichorieae</taxon>
        <taxon>Lactucinae</taxon>
        <taxon>Lactuca</taxon>
    </lineage>
</organism>
<accession>A0AAU9LXX5</accession>
<feature type="region of interest" description="Disordered" evidence="5">
    <location>
        <begin position="1"/>
        <end position="26"/>
    </location>
</feature>
<dbReference type="Pfam" id="PF00249">
    <property type="entry name" value="Myb_DNA-binding"/>
    <property type="match status" value="1"/>
</dbReference>
<evidence type="ECO:0000313" key="8">
    <source>
        <dbReference type="EMBL" id="CAH1418166.1"/>
    </source>
</evidence>
<feature type="compositionally biased region" description="Basic residues" evidence="5">
    <location>
        <begin position="8"/>
        <end position="19"/>
    </location>
</feature>
<comment type="subcellular location">
    <subcellularLocation>
        <location evidence="1">Nucleus</location>
    </subcellularLocation>
</comment>
<dbReference type="GO" id="GO:0048262">
    <property type="term" value="P:determination of dorsal/ventral asymmetry"/>
    <property type="evidence" value="ECO:0007669"/>
    <property type="project" value="UniProtKB-ARBA"/>
</dbReference>
<comment type="caution">
    <text evidence="8">The sequence shown here is derived from an EMBL/GenBank/DDBJ whole genome shotgun (WGS) entry which is preliminary data.</text>
</comment>
<evidence type="ECO:0000256" key="2">
    <source>
        <dbReference type="ARBA" id="ARBA00023015"/>
    </source>
</evidence>
<dbReference type="PANTHER" id="PTHR44042:SF41">
    <property type="entry name" value="DUPLICATED HOMEODOMAIN-LIKE SUPERFAMILY PROTEIN-RELATED"/>
    <property type="match status" value="1"/>
</dbReference>
<dbReference type="InterPro" id="IPR001005">
    <property type="entry name" value="SANT/Myb"/>
</dbReference>
<evidence type="ECO:0000259" key="7">
    <source>
        <dbReference type="SMART" id="SM00717"/>
    </source>
</evidence>
<dbReference type="SMART" id="SM00717">
    <property type="entry name" value="SANT"/>
    <property type="match status" value="1"/>
</dbReference>